<dbReference type="AlphaFoldDB" id="A0A067P5U3"/>
<feature type="domain" description="DUF6589" evidence="2">
    <location>
        <begin position="514"/>
        <end position="727"/>
    </location>
</feature>
<dbReference type="Pfam" id="PF20231">
    <property type="entry name" value="DUF6589"/>
    <property type="match status" value="1"/>
</dbReference>
<evidence type="ECO:0000313" key="3">
    <source>
        <dbReference type="EMBL" id="KDQ49210.1"/>
    </source>
</evidence>
<dbReference type="STRING" id="933084.A0A067P5U3"/>
<dbReference type="HOGENOM" id="CLU_007061_0_2_1"/>
<evidence type="ECO:0000313" key="4">
    <source>
        <dbReference type="Proteomes" id="UP000027265"/>
    </source>
</evidence>
<feature type="region of interest" description="Disordered" evidence="1">
    <location>
        <begin position="43"/>
        <end position="66"/>
    </location>
</feature>
<evidence type="ECO:0000256" key="1">
    <source>
        <dbReference type="SAM" id="MobiDB-lite"/>
    </source>
</evidence>
<dbReference type="InterPro" id="IPR046496">
    <property type="entry name" value="DUF6589"/>
</dbReference>
<keyword evidence="4" id="KW-1185">Reference proteome</keyword>
<protein>
    <recommendedName>
        <fullName evidence="2">DUF6589 domain-containing protein</fullName>
    </recommendedName>
</protein>
<dbReference type="EMBL" id="KL197795">
    <property type="protein sequence ID" value="KDQ49210.1"/>
    <property type="molecule type" value="Genomic_DNA"/>
</dbReference>
<gene>
    <name evidence="3" type="ORF">JAAARDRAFT_716162</name>
</gene>
<organism evidence="3 4">
    <name type="scientific">Jaapia argillacea MUCL 33604</name>
    <dbReference type="NCBI Taxonomy" id="933084"/>
    <lineage>
        <taxon>Eukaryota</taxon>
        <taxon>Fungi</taxon>
        <taxon>Dikarya</taxon>
        <taxon>Basidiomycota</taxon>
        <taxon>Agaricomycotina</taxon>
        <taxon>Agaricomycetes</taxon>
        <taxon>Agaricomycetidae</taxon>
        <taxon>Jaapiales</taxon>
        <taxon>Jaapiaceae</taxon>
        <taxon>Jaapia</taxon>
    </lineage>
</organism>
<dbReference type="Proteomes" id="UP000027265">
    <property type="component" value="Unassembled WGS sequence"/>
</dbReference>
<sequence>MSVNSLLPTQIAMLVIFIGRKADILSRSHPLWLRPSRGGFPNAEHSVLEPGENPGRSHPPPHLHNTEFRRSSLANDEVFSKVRKILALIEAEGLNLTIFLDAIFWGNPHCVDDPQVRYARTALLVSSQLSDILHRMWQPPLSSRSHHSRAKGARETIVQLVHEFEEDAMRHEMAIISKLFRTSADQLREEDLTNFAYEGVLKEVKEGAPNLWRVLSLAGYTAKQRTVNSHKNPEIILLVIVAMLSYTMSHHNNRLPKIFAVYFKSRGVAGRAFDCLHKLGLMMSHKWTTEATEEISKNCMNEVVRLMKDHIWIFSHDNVNILFRVYSQRVDNKSHFACGTAATVFIKRSGSILPPYDIFEMSYQSYPPLVKQMTYQVLRFLIESPEFDFGTYHDRDDPLLQPAPPMRALPCGEEHITLQYMLGTVEITEAAYEGNDRLIDEWFRQLGMSSMEEWKRTGLERIIPWIGDQLTVDRLQGLYRMRNDECNSFERLDWLVPVFGWLHLQMAFSNSLHQEALYHIAEAHIRVCWKLVGGVGDLAEFWSLDAKQITNLAVKLVREHASSEALDRMDEVLPDMRDKVQRQMIMFNRDVLHYIVLNQAIKHGDVGIMESMLPLLLLRFLGGKNYKYTIEILELLQGLCQEWPPAVRDFVRDHCWLVNNTGKRSGFLPVDTAQEMNIKDIKVTHRSEGPNIDWAYLTKIHPSVRIMRLVTAKVDGELGLLSRGKKHSVPQKQKDVKRLEDTYEASPGIHVYTPGRKIQLKCDCMPDVITEGCLVMQKGQRMKRWQDGCTFERSTGEDWESDIVGSSDSGIDSE</sequence>
<dbReference type="OrthoDB" id="3251235at2759"/>
<name>A0A067P5U3_9AGAM</name>
<accession>A0A067P5U3</accession>
<dbReference type="InParanoid" id="A0A067P5U3"/>
<reference evidence="4" key="1">
    <citation type="journal article" date="2014" name="Proc. Natl. Acad. Sci. U.S.A.">
        <title>Extensive sampling of basidiomycete genomes demonstrates inadequacy of the white-rot/brown-rot paradigm for wood decay fungi.</title>
        <authorList>
            <person name="Riley R."/>
            <person name="Salamov A.A."/>
            <person name="Brown D.W."/>
            <person name="Nagy L.G."/>
            <person name="Floudas D."/>
            <person name="Held B.W."/>
            <person name="Levasseur A."/>
            <person name="Lombard V."/>
            <person name="Morin E."/>
            <person name="Otillar R."/>
            <person name="Lindquist E.A."/>
            <person name="Sun H."/>
            <person name="LaButti K.M."/>
            <person name="Schmutz J."/>
            <person name="Jabbour D."/>
            <person name="Luo H."/>
            <person name="Baker S.E."/>
            <person name="Pisabarro A.G."/>
            <person name="Walton J.D."/>
            <person name="Blanchette R.A."/>
            <person name="Henrissat B."/>
            <person name="Martin F."/>
            <person name="Cullen D."/>
            <person name="Hibbett D.S."/>
            <person name="Grigoriev I.V."/>
        </authorList>
    </citation>
    <scope>NUCLEOTIDE SEQUENCE [LARGE SCALE GENOMIC DNA]</scope>
    <source>
        <strain evidence="4">MUCL 33604</strain>
    </source>
</reference>
<proteinExistence type="predicted"/>
<evidence type="ECO:0000259" key="2">
    <source>
        <dbReference type="Pfam" id="PF20231"/>
    </source>
</evidence>